<dbReference type="GO" id="GO:0003677">
    <property type="term" value="F:DNA binding"/>
    <property type="evidence" value="ECO:0007669"/>
    <property type="project" value="UniProtKB-KW"/>
</dbReference>
<dbReference type="InterPro" id="IPR044946">
    <property type="entry name" value="Restrct_endonuc_typeI_TRD_sf"/>
</dbReference>
<dbReference type="AlphaFoldDB" id="A0A090GPR0"/>
<evidence type="ECO:0000256" key="1">
    <source>
        <dbReference type="ARBA" id="ARBA00010923"/>
    </source>
</evidence>
<name>A0A090GPR0_MESPL</name>
<keyword evidence="3" id="KW-0238">DNA-binding</keyword>
<dbReference type="Gene3D" id="3.90.220.20">
    <property type="entry name" value="DNA methylase specificity domains"/>
    <property type="match status" value="2"/>
</dbReference>
<evidence type="ECO:0000313" key="5">
    <source>
        <dbReference type="EMBL" id="CDX42893.1"/>
    </source>
</evidence>
<dbReference type="PANTHER" id="PTHR43140:SF1">
    <property type="entry name" value="TYPE I RESTRICTION ENZYME ECOKI SPECIFICITY SUBUNIT"/>
    <property type="match status" value="1"/>
</dbReference>
<dbReference type="SUPFAM" id="SSF116734">
    <property type="entry name" value="DNA methylase specificity domain"/>
    <property type="match status" value="2"/>
</dbReference>
<evidence type="ECO:0000259" key="4">
    <source>
        <dbReference type="Pfam" id="PF01420"/>
    </source>
</evidence>
<evidence type="ECO:0000256" key="3">
    <source>
        <dbReference type="ARBA" id="ARBA00023125"/>
    </source>
</evidence>
<sequence length="452" mass="49700">MSGLPHGWAEVRLEAVAAINPGRIEGLSLDTSVSFVPMPAVSDVDGEIVSPTVRPFAEVSKGYTQFQEGDVIFAKITPCMENGKIAVARTLENGVACGSTEFHVVRPLGGNSPDYIWRFLRQKSFREDAEASMTGAVGQRRVPATYLRDSRLPLPPLPEQRRIVTKIDSLAGKSRRARDHLDHIPSLVEKYKQAVMAAAFRGELTAGARGKHASSGWTKATLAEVCNRRRPITYGVIKLGTEVPGGVPCLRTSNVRWLHIDVQGIKSISKVLSDEYHRTILSGGEVLVNVRGTLGGVAVVPSTMSGWNVSREVAVAAVDAKYVLAEYAAYWIAATSSQQWLSGVERGVAYTGINIEDLRKLPVAYPNRDEQREIVRRIETAFNWIDRLASEATSARRLIDHLDQSVLAKAFQGELVHQDPTDEPADVLLERIRTGRDIARTTRRGQRGRHPV</sequence>
<dbReference type="GeneID" id="31892582"/>
<organism evidence="5 6">
    <name type="scientific">Mesorhizobium plurifarium</name>
    <dbReference type="NCBI Taxonomy" id="69974"/>
    <lineage>
        <taxon>Bacteria</taxon>
        <taxon>Pseudomonadati</taxon>
        <taxon>Pseudomonadota</taxon>
        <taxon>Alphaproteobacteria</taxon>
        <taxon>Hyphomicrobiales</taxon>
        <taxon>Phyllobacteriaceae</taxon>
        <taxon>Mesorhizobium</taxon>
    </lineage>
</organism>
<feature type="domain" description="Type I restriction modification DNA specificity" evidence="4">
    <location>
        <begin position="5"/>
        <end position="170"/>
    </location>
</feature>
<dbReference type="CDD" id="cd17260">
    <property type="entry name" value="RMtype1_S_EcoEI-TRD1-CR1_like"/>
    <property type="match status" value="1"/>
</dbReference>
<dbReference type="PANTHER" id="PTHR43140">
    <property type="entry name" value="TYPE-1 RESTRICTION ENZYME ECOKI SPECIFICITY PROTEIN"/>
    <property type="match status" value="1"/>
</dbReference>
<dbReference type="CDD" id="cd17256">
    <property type="entry name" value="RMtype1_S_EcoJA65PI-TRD1-CR1_like"/>
    <property type="match status" value="1"/>
</dbReference>
<reference evidence="5 6" key="1">
    <citation type="submission" date="2014-08" db="EMBL/GenBank/DDBJ databases">
        <authorList>
            <person name="Moulin Lionel"/>
        </authorList>
    </citation>
    <scope>NUCLEOTIDE SEQUENCE [LARGE SCALE GENOMIC DNA]</scope>
</reference>
<feature type="domain" description="Type I restriction modification DNA specificity" evidence="4">
    <location>
        <begin position="215"/>
        <end position="383"/>
    </location>
</feature>
<dbReference type="InterPro" id="IPR051212">
    <property type="entry name" value="Type-I_RE_S_subunit"/>
</dbReference>
<proteinExistence type="inferred from homology"/>
<gene>
    <name evidence="5" type="primary">hsdSch</name>
    <name evidence="5" type="ORF">MPLDJ20_60033</name>
</gene>
<dbReference type="Pfam" id="PF01420">
    <property type="entry name" value="Methylase_S"/>
    <property type="match status" value="2"/>
</dbReference>
<comment type="similarity">
    <text evidence="1">Belongs to the type-I restriction system S methylase family.</text>
</comment>
<keyword evidence="2" id="KW-0680">Restriction system</keyword>
<evidence type="ECO:0000256" key="2">
    <source>
        <dbReference type="ARBA" id="ARBA00022747"/>
    </source>
</evidence>
<dbReference type="Proteomes" id="UP000046373">
    <property type="component" value="Unassembled WGS sequence"/>
</dbReference>
<protein>
    <submittedName>
        <fullName evidence="5">Putative type I restriction enzyme specificity subunit</fullName>
    </submittedName>
</protein>
<dbReference type="GO" id="GO:0009307">
    <property type="term" value="P:DNA restriction-modification system"/>
    <property type="evidence" value="ECO:0007669"/>
    <property type="project" value="UniProtKB-KW"/>
</dbReference>
<accession>A0A090GPR0</accession>
<evidence type="ECO:0000313" key="6">
    <source>
        <dbReference type="Proteomes" id="UP000046373"/>
    </source>
</evidence>
<dbReference type="EMBL" id="CCNB01000043">
    <property type="protein sequence ID" value="CDX42893.1"/>
    <property type="molecule type" value="Genomic_DNA"/>
</dbReference>
<dbReference type="InterPro" id="IPR000055">
    <property type="entry name" value="Restrct_endonuc_typeI_TRD"/>
</dbReference>